<accession>A0A8H5HW74</accession>
<dbReference type="OrthoDB" id="3061864at2759"/>
<comment type="caution">
    <text evidence="1">The sequence shown here is derived from an EMBL/GenBank/DDBJ whole genome shotgun (WGS) entry which is preliminary data.</text>
</comment>
<dbReference type="Proteomes" id="UP000518752">
    <property type="component" value="Unassembled WGS sequence"/>
</dbReference>
<evidence type="ECO:0000313" key="2">
    <source>
        <dbReference type="Proteomes" id="UP000518752"/>
    </source>
</evidence>
<evidence type="ECO:0000313" key="1">
    <source>
        <dbReference type="EMBL" id="KAF5390446.1"/>
    </source>
</evidence>
<organism evidence="1 2">
    <name type="scientific">Collybiopsis confluens</name>
    <dbReference type="NCBI Taxonomy" id="2823264"/>
    <lineage>
        <taxon>Eukaryota</taxon>
        <taxon>Fungi</taxon>
        <taxon>Dikarya</taxon>
        <taxon>Basidiomycota</taxon>
        <taxon>Agaricomycotina</taxon>
        <taxon>Agaricomycetes</taxon>
        <taxon>Agaricomycetidae</taxon>
        <taxon>Agaricales</taxon>
        <taxon>Marasmiineae</taxon>
        <taxon>Omphalotaceae</taxon>
        <taxon>Collybiopsis</taxon>
    </lineage>
</organism>
<dbReference type="EMBL" id="JAACJN010000015">
    <property type="protein sequence ID" value="KAF5390446.1"/>
    <property type="molecule type" value="Genomic_DNA"/>
</dbReference>
<reference evidence="1 2" key="1">
    <citation type="journal article" date="2020" name="ISME J.">
        <title>Uncovering the hidden diversity of litter-decomposition mechanisms in mushroom-forming fungi.</title>
        <authorList>
            <person name="Floudas D."/>
            <person name="Bentzer J."/>
            <person name="Ahren D."/>
            <person name="Johansson T."/>
            <person name="Persson P."/>
            <person name="Tunlid A."/>
        </authorList>
    </citation>
    <scope>NUCLEOTIDE SEQUENCE [LARGE SCALE GENOMIC DNA]</scope>
    <source>
        <strain evidence="1 2">CBS 406.79</strain>
    </source>
</reference>
<protein>
    <submittedName>
        <fullName evidence="1">Uncharacterized protein</fullName>
    </submittedName>
</protein>
<sequence>MFLEVDYCRSGYELQEEDFGHQVYRGLRELRFELDDVSPMPWFSAFSSNHPLLRRLVFNFNADPNPHSSVIKVFHDHTVTGLLNLLSIFLDGHNFEYELDELINVMGLFRSLREIHSTGLFSEFIIRESPFTEPLSDLLRPVDLDTVAVKFSPGYASMHLV</sequence>
<proteinExistence type="predicted"/>
<name>A0A8H5HW74_9AGAR</name>
<dbReference type="AlphaFoldDB" id="A0A8H5HW74"/>
<keyword evidence="2" id="KW-1185">Reference proteome</keyword>
<gene>
    <name evidence="1" type="ORF">D9757_005293</name>
</gene>